<organism evidence="1 2">
    <name type="scientific">Zea mays</name>
    <name type="common">Maize</name>
    <dbReference type="NCBI Taxonomy" id="4577"/>
    <lineage>
        <taxon>Eukaryota</taxon>
        <taxon>Viridiplantae</taxon>
        <taxon>Streptophyta</taxon>
        <taxon>Embryophyta</taxon>
        <taxon>Tracheophyta</taxon>
        <taxon>Spermatophyta</taxon>
        <taxon>Magnoliopsida</taxon>
        <taxon>Liliopsida</taxon>
        <taxon>Poales</taxon>
        <taxon>Poaceae</taxon>
        <taxon>PACMAD clade</taxon>
        <taxon>Panicoideae</taxon>
        <taxon>Andropogonodae</taxon>
        <taxon>Andropogoneae</taxon>
        <taxon>Tripsacinae</taxon>
        <taxon>Zea</taxon>
    </lineage>
</organism>
<proteinExistence type="predicted"/>
<dbReference type="EMBL" id="NCVQ01000008">
    <property type="protein sequence ID" value="PWZ15342.1"/>
    <property type="molecule type" value="Genomic_DNA"/>
</dbReference>
<comment type="caution">
    <text evidence="1">The sequence shown here is derived from an EMBL/GenBank/DDBJ whole genome shotgun (WGS) entry which is preliminary data.</text>
</comment>
<name>A0A3L6E356_MAIZE</name>
<evidence type="ECO:0000313" key="2">
    <source>
        <dbReference type="Proteomes" id="UP000251960"/>
    </source>
</evidence>
<sequence>MSSQFCPAFVAQLQGERPRQQGEVERHGDGAVRSHCRRLGREQPDHALQDRGGPPVGVGLAVDGVVVRGRPEPVRLLGEHPLVGVEQDDGADVLLLHALAPQRPHDPLEELEREREQVLDPEVARGELLDELGVPAAADQRARGRAAGAGQLVPPLLRVEDLHARHERQRLDAAADDEELLGGGEQGQAALQHDERVVPALQHHLADVQVAARAEAAHAQELRRAPHRRDVEGVQRHGVAVAEERDRLERLADPRGAGGQLDDVAAGLERRLAEVLALGHQRVLHRRDKPADLPHDQKTTTNFQQALTTLCRSKLLSPRRTRTVAGDPVSVDLHRRHSCDEFKKRRVDLPWARVKLYRSQAGIPGHDSPLQQ</sequence>
<accession>A0A3L6E356</accession>
<dbReference type="AlphaFoldDB" id="A0A3L6E356"/>
<dbReference type="Proteomes" id="UP000251960">
    <property type="component" value="Chromosome 7"/>
</dbReference>
<evidence type="ECO:0000313" key="1">
    <source>
        <dbReference type="EMBL" id="PWZ15342.1"/>
    </source>
</evidence>
<gene>
    <name evidence="1" type="ORF">Zm00014a_018499</name>
</gene>
<protein>
    <submittedName>
        <fullName evidence="1">Uncharacterized protein</fullName>
    </submittedName>
</protein>
<reference evidence="1 2" key="1">
    <citation type="journal article" date="2018" name="Nat. Genet.">
        <title>Extensive intraspecific gene order and gene structural variations between Mo17 and other maize genomes.</title>
        <authorList>
            <person name="Sun S."/>
            <person name="Zhou Y."/>
            <person name="Chen J."/>
            <person name="Shi J."/>
            <person name="Zhao H."/>
            <person name="Zhao H."/>
            <person name="Song W."/>
            <person name="Zhang M."/>
            <person name="Cui Y."/>
            <person name="Dong X."/>
            <person name="Liu H."/>
            <person name="Ma X."/>
            <person name="Jiao Y."/>
            <person name="Wang B."/>
            <person name="Wei X."/>
            <person name="Stein J.C."/>
            <person name="Glaubitz J.C."/>
            <person name="Lu F."/>
            <person name="Yu G."/>
            <person name="Liang C."/>
            <person name="Fengler K."/>
            <person name="Li B."/>
            <person name="Rafalski A."/>
            <person name="Schnable P.S."/>
            <person name="Ware D.H."/>
            <person name="Buckler E.S."/>
            <person name="Lai J."/>
        </authorList>
    </citation>
    <scope>NUCLEOTIDE SEQUENCE [LARGE SCALE GENOMIC DNA]</scope>
    <source>
        <strain evidence="2">cv. Missouri 17</strain>
        <tissue evidence="1">Seedling</tissue>
    </source>
</reference>